<dbReference type="EC" id="2.4.99.-" evidence="8"/>
<dbReference type="EMBL" id="CP130318">
    <property type="protein sequence ID" value="WNQ11220.1"/>
    <property type="molecule type" value="Genomic_DNA"/>
</dbReference>
<gene>
    <name evidence="8" type="ORF">MJA45_27075</name>
</gene>
<feature type="transmembrane region" description="Helical" evidence="7">
    <location>
        <begin position="79"/>
        <end position="98"/>
    </location>
</feature>
<dbReference type="Pfam" id="PF01790">
    <property type="entry name" value="LGT"/>
    <property type="match status" value="1"/>
</dbReference>
<dbReference type="KEGG" id="paun:MJA45_27075"/>
<keyword evidence="5 7" id="KW-1133">Transmembrane helix</keyword>
<feature type="transmembrane region" description="Helical" evidence="7">
    <location>
        <begin position="14"/>
        <end position="34"/>
    </location>
</feature>
<sequence length="257" mass="28553">MTFPVYLHLGSLTLHPHAVLEFLAYFIGFRVYLYTRSKERLDGRKAMWVVVGATLGAALGSKMLYWFEDPASTAAHWNDLTYLMMGKTIVGGLLGGLIGVEWTKKRIGVTQSTGDDFVFPLITGMAIGRMGCFLTGLSDHTYGTPTGWWTGVDFGDGIPRHPTQLYEIAFLLGLAAVLAYIKGSIRRGEARLPSGALFQLFMTGYLLFRFLVDFIKPTPHPFTGLNNVQLACLAGLVYYAFLIRRWRTPPVQAKGMI</sequence>
<evidence type="ECO:0000256" key="6">
    <source>
        <dbReference type="ARBA" id="ARBA00023136"/>
    </source>
</evidence>
<feature type="transmembrane region" description="Helical" evidence="7">
    <location>
        <begin position="118"/>
        <end position="137"/>
    </location>
</feature>
<evidence type="ECO:0000256" key="7">
    <source>
        <dbReference type="SAM" id="Phobius"/>
    </source>
</evidence>
<dbReference type="GO" id="GO:0008961">
    <property type="term" value="F:phosphatidylglycerol-prolipoprotein diacylglyceryl transferase activity"/>
    <property type="evidence" value="ECO:0007669"/>
    <property type="project" value="InterPro"/>
</dbReference>
<keyword evidence="8" id="KW-0328">Glycosyltransferase</keyword>
<dbReference type="Proteomes" id="UP001305702">
    <property type="component" value="Chromosome"/>
</dbReference>
<evidence type="ECO:0000313" key="8">
    <source>
        <dbReference type="EMBL" id="WNQ11220.1"/>
    </source>
</evidence>
<feature type="transmembrane region" description="Helical" evidence="7">
    <location>
        <begin position="164"/>
        <end position="181"/>
    </location>
</feature>
<feature type="transmembrane region" description="Helical" evidence="7">
    <location>
        <begin position="193"/>
        <end position="212"/>
    </location>
</feature>
<evidence type="ECO:0000256" key="2">
    <source>
        <dbReference type="ARBA" id="ARBA00022475"/>
    </source>
</evidence>
<dbReference type="PANTHER" id="PTHR30589:SF0">
    <property type="entry name" value="PHOSPHATIDYLGLYCEROL--PROLIPOPROTEIN DIACYLGLYCERYL TRANSFERASE"/>
    <property type="match status" value="1"/>
</dbReference>
<feature type="transmembrane region" description="Helical" evidence="7">
    <location>
        <begin position="224"/>
        <end position="242"/>
    </location>
</feature>
<accession>A0AA96LDA2</accession>
<dbReference type="GO" id="GO:0005886">
    <property type="term" value="C:plasma membrane"/>
    <property type="evidence" value="ECO:0007669"/>
    <property type="project" value="InterPro"/>
</dbReference>
<evidence type="ECO:0000256" key="5">
    <source>
        <dbReference type="ARBA" id="ARBA00022989"/>
    </source>
</evidence>
<evidence type="ECO:0000256" key="1">
    <source>
        <dbReference type="ARBA" id="ARBA00007150"/>
    </source>
</evidence>
<dbReference type="GO" id="GO:0042158">
    <property type="term" value="P:lipoprotein biosynthetic process"/>
    <property type="evidence" value="ECO:0007669"/>
    <property type="project" value="InterPro"/>
</dbReference>
<evidence type="ECO:0000256" key="3">
    <source>
        <dbReference type="ARBA" id="ARBA00022679"/>
    </source>
</evidence>
<keyword evidence="2" id="KW-1003">Cell membrane</keyword>
<evidence type="ECO:0000313" key="9">
    <source>
        <dbReference type="Proteomes" id="UP001305702"/>
    </source>
</evidence>
<dbReference type="RefSeq" id="WP_315604996.1">
    <property type="nucleotide sequence ID" value="NZ_CP130318.1"/>
</dbReference>
<feature type="transmembrane region" description="Helical" evidence="7">
    <location>
        <begin position="46"/>
        <end position="67"/>
    </location>
</feature>
<proteinExistence type="inferred from homology"/>
<evidence type="ECO:0000256" key="4">
    <source>
        <dbReference type="ARBA" id="ARBA00022692"/>
    </source>
</evidence>
<dbReference type="PANTHER" id="PTHR30589">
    <property type="entry name" value="PROLIPOPROTEIN DIACYLGLYCERYL TRANSFERASE"/>
    <property type="match status" value="1"/>
</dbReference>
<keyword evidence="4 7" id="KW-0812">Transmembrane</keyword>
<dbReference type="InterPro" id="IPR001640">
    <property type="entry name" value="Lgt"/>
</dbReference>
<organism evidence="8 9">
    <name type="scientific">Paenibacillus aurantius</name>
    <dbReference type="NCBI Taxonomy" id="2918900"/>
    <lineage>
        <taxon>Bacteria</taxon>
        <taxon>Bacillati</taxon>
        <taxon>Bacillota</taxon>
        <taxon>Bacilli</taxon>
        <taxon>Bacillales</taxon>
        <taxon>Paenibacillaceae</taxon>
        <taxon>Paenibacillus</taxon>
    </lineage>
</organism>
<dbReference type="AlphaFoldDB" id="A0AA96LDA2"/>
<comment type="similarity">
    <text evidence="1">Belongs to the Lgt family.</text>
</comment>
<keyword evidence="6 7" id="KW-0472">Membrane</keyword>
<keyword evidence="9" id="KW-1185">Reference proteome</keyword>
<reference evidence="8 9" key="1">
    <citation type="submission" date="2022-02" db="EMBL/GenBank/DDBJ databases">
        <title>Paenibacillus sp. MBLB1776 Whole Genome Shotgun Sequencing.</title>
        <authorList>
            <person name="Hwang C.Y."/>
            <person name="Cho E.-S."/>
            <person name="Seo M.-J."/>
        </authorList>
    </citation>
    <scope>NUCLEOTIDE SEQUENCE [LARGE SCALE GENOMIC DNA]</scope>
    <source>
        <strain evidence="8 9">MBLB1776</strain>
    </source>
</reference>
<protein>
    <submittedName>
        <fullName evidence="8">Prolipoprotein diacylglyceryl transferase</fullName>
        <ecNumber evidence="8">2.4.99.-</ecNumber>
    </submittedName>
</protein>
<name>A0AA96LDA2_9BACL</name>
<keyword evidence="3 8" id="KW-0808">Transferase</keyword>